<feature type="compositionally biased region" description="Polar residues" evidence="1">
    <location>
        <begin position="280"/>
        <end position="307"/>
    </location>
</feature>
<feature type="region of interest" description="Disordered" evidence="1">
    <location>
        <begin position="121"/>
        <end position="151"/>
    </location>
</feature>
<dbReference type="AlphaFoldDB" id="A0AAV7WJK4"/>
<evidence type="ECO:0000259" key="2">
    <source>
        <dbReference type="Pfam" id="PF13837"/>
    </source>
</evidence>
<evidence type="ECO:0000256" key="1">
    <source>
        <dbReference type="SAM" id="MobiDB-lite"/>
    </source>
</evidence>
<dbReference type="EMBL" id="JANPWB010000001">
    <property type="protein sequence ID" value="KAJ1212753.1"/>
    <property type="molecule type" value="Genomic_DNA"/>
</dbReference>
<evidence type="ECO:0000313" key="3">
    <source>
        <dbReference type="EMBL" id="KAJ1212753.1"/>
    </source>
</evidence>
<feature type="domain" description="Myb/SANT-like DNA-binding" evidence="2">
    <location>
        <begin position="11"/>
        <end position="103"/>
    </location>
</feature>
<gene>
    <name evidence="3" type="ORF">NDU88_000398</name>
</gene>
<keyword evidence="4" id="KW-1185">Reference proteome</keyword>
<dbReference type="Proteomes" id="UP001066276">
    <property type="component" value="Chromosome 1_1"/>
</dbReference>
<dbReference type="Pfam" id="PF13837">
    <property type="entry name" value="Myb_DNA-bind_4"/>
    <property type="match status" value="1"/>
</dbReference>
<sequence>MEAAPASPADKKWTVRQTHTLLDLIRDLGLAGLLNRRGFQNREVFERLQAVLRRCNLRFSVEQIKDRWQKLKIKYWKLKKILETSEATAPGLLADFPYFDELELLLGVQSTVMPCKREADSSGLVSPVEVEDDTLDAEQSNSGEEDLSLGDYDLLPEEIERSLVEEMEGINLPVPEGASAANQIQGHLESRQNQTQPAAADPSPAQQLQQSHEQLLLQQEHAEMMENLVASMDSMVKVVERMVTVVEQTSLQMNHLSDLIMKFFAKDASKEEQRLADSVSDPTFSQTSPGSPQQESGISPASTSLSSKPVEEGVGQGKSPRCKSRRASSHSLVVPRRSDRERRPSARFYM</sequence>
<feature type="region of interest" description="Disordered" evidence="1">
    <location>
        <begin position="182"/>
        <end position="212"/>
    </location>
</feature>
<organism evidence="3 4">
    <name type="scientific">Pleurodeles waltl</name>
    <name type="common">Iberian ribbed newt</name>
    <dbReference type="NCBI Taxonomy" id="8319"/>
    <lineage>
        <taxon>Eukaryota</taxon>
        <taxon>Metazoa</taxon>
        <taxon>Chordata</taxon>
        <taxon>Craniata</taxon>
        <taxon>Vertebrata</taxon>
        <taxon>Euteleostomi</taxon>
        <taxon>Amphibia</taxon>
        <taxon>Batrachia</taxon>
        <taxon>Caudata</taxon>
        <taxon>Salamandroidea</taxon>
        <taxon>Salamandridae</taxon>
        <taxon>Pleurodelinae</taxon>
        <taxon>Pleurodeles</taxon>
    </lineage>
</organism>
<accession>A0AAV7WJK4</accession>
<evidence type="ECO:0000313" key="4">
    <source>
        <dbReference type="Proteomes" id="UP001066276"/>
    </source>
</evidence>
<feature type="compositionally biased region" description="Low complexity" evidence="1">
    <location>
        <begin position="194"/>
        <end position="212"/>
    </location>
</feature>
<reference evidence="3" key="1">
    <citation type="journal article" date="2022" name="bioRxiv">
        <title>Sequencing and chromosome-scale assembly of the giantPleurodeles waltlgenome.</title>
        <authorList>
            <person name="Brown T."/>
            <person name="Elewa A."/>
            <person name="Iarovenko S."/>
            <person name="Subramanian E."/>
            <person name="Araus A.J."/>
            <person name="Petzold A."/>
            <person name="Susuki M."/>
            <person name="Suzuki K.-i.T."/>
            <person name="Hayashi T."/>
            <person name="Toyoda A."/>
            <person name="Oliveira C."/>
            <person name="Osipova E."/>
            <person name="Leigh N.D."/>
            <person name="Simon A."/>
            <person name="Yun M.H."/>
        </authorList>
    </citation>
    <scope>NUCLEOTIDE SEQUENCE</scope>
    <source>
        <strain evidence="3">20211129_DDA</strain>
        <tissue evidence="3">Liver</tissue>
    </source>
</reference>
<feature type="region of interest" description="Disordered" evidence="1">
    <location>
        <begin position="274"/>
        <end position="350"/>
    </location>
</feature>
<comment type="caution">
    <text evidence="3">The sequence shown here is derived from an EMBL/GenBank/DDBJ whole genome shotgun (WGS) entry which is preliminary data.</text>
</comment>
<dbReference type="InterPro" id="IPR044822">
    <property type="entry name" value="Myb_DNA-bind_4"/>
</dbReference>
<name>A0AAV7WJK4_PLEWA</name>
<proteinExistence type="predicted"/>
<protein>
    <recommendedName>
        <fullName evidence="2">Myb/SANT-like DNA-binding domain-containing protein</fullName>
    </recommendedName>
</protein>